<dbReference type="EMBL" id="BMPP01000023">
    <property type="protein sequence ID" value="GGK40407.1"/>
    <property type="molecule type" value="Genomic_DNA"/>
</dbReference>
<dbReference type="Proteomes" id="UP000647587">
    <property type="component" value="Unassembled WGS sequence"/>
</dbReference>
<reference evidence="3" key="1">
    <citation type="journal article" date="2019" name="Int. J. Syst. Evol. Microbiol.">
        <title>The Global Catalogue of Microorganisms (GCM) 10K type strain sequencing project: providing services to taxonomists for standard genome sequencing and annotation.</title>
        <authorList>
            <consortium name="The Broad Institute Genomics Platform"/>
            <consortium name="The Broad Institute Genome Sequencing Center for Infectious Disease"/>
            <person name="Wu L."/>
            <person name="Ma J."/>
        </authorList>
    </citation>
    <scope>NUCLEOTIDE SEQUENCE [LARGE SCALE GENOMIC DNA]</scope>
    <source>
        <strain evidence="3">JCM 30331</strain>
    </source>
</reference>
<evidence type="ECO:0000256" key="1">
    <source>
        <dbReference type="SAM" id="MobiDB-lite"/>
    </source>
</evidence>
<gene>
    <name evidence="2" type="ORF">GCM10008955_37720</name>
</gene>
<feature type="region of interest" description="Disordered" evidence="1">
    <location>
        <begin position="1"/>
        <end position="45"/>
    </location>
</feature>
<keyword evidence="3" id="KW-1185">Reference proteome</keyword>
<sequence length="76" mass="8432">MPGLTDGHDRTRRFPHHALSDRTEQHPGQTASATGAHDHEVEGITRRATQNLTGWVTAVYQFTVPKRAQLLLGFVS</sequence>
<feature type="compositionally biased region" description="Basic and acidic residues" evidence="1">
    <location>
        <begin position="36"/>
        <end position="45"/>
    </location>
</feature>
<name>A0ABQ2F231_9DEIO</name>
<protein>
    <submittedName>
        <fullName evidence="2">Uncharacterized protein</fullName>
    </submittedName>
</protein>
<comment type="caution">
    <text evidence="2">The sequence shown here is derived from an EMBL/GenBank/DDBJ whole genome shotgun (WGS) entry which is preliminary data.</text>
</comment>
<organism evidence="2 3">
    <name type="scientific">Deinococcus malanensis</name>
    <dbReference type="NCBI Taxonomy" id="1706855"/>
    <lineage>
        <taxon>Bacteria</taxon>
        <taxon>Thermotogati</taxon>
        <taxon>Deinococcota</taxon>
        <taxon>Deinococci</taxon>
        <taxon>Deinococcales</taxon>
        <taxon>Deinococcaceae</taxon>
        <taxon>Deinococcus</taxon>
    </lineage>
</organism>
<accession>A0ABQ2F231</accession>
<evidence type="ECO:0000313" key="3">
    <source>
        <dbReference type="Proteomes" id="UP000647587"/>
    </source>
</evidence>
<proteinExistence type="predicted"/>
<evidence type="ECO:0000313" key="2">
    <source>
        <dbReference type="EMBL" id="GGK40407.1"/>
    </source>
</evidence>